<keyword evidence="3" id="KW-1185">Reference proteome</keyword>
<name>A0A0D2PFW6_HYPSF</name>
<feature type="compositionally biased region" description="Pro residues" evidence="1">
    <location>
        <begin position="373"/>
        <end position="388"/>
    </location>
</feature>
<feature type="region of interest" description="Disordered" evidence="1">
    <location>
        <begin position="448"/>
        <end position="511"/>
    </location>
</feature>
<evidence type="ECO:0000256" key="1">
    <source>
        <dbReference type="SAM" id="MobiDB-lite"/>
    </source>
</evidence>
<feature type="region of interest" description="Disordered" evidence="1">
    <location>
        <begin position="373"/>
        <end position="396"/>
    </location>
</feature>
<feature type="region of interest" description="Disordered" evidence="1">
    <location>
        <begin position="846"/>
        <end position="872"/>
    </location>
</feature>
<dbReference type="AlphaFoldDB" id="A0A0D2PFW6"/>
<dbReference type="GO" id="GO:0016020">
    <property type="term" value="C:membrane"/>
    <property type="evidence" value="ECO:0007669"/>
    <property type="project" value="InterPro"/>
</dbReference>
<reference evidence="3" key="1">
    <citation type="submission" date="2014-04" db="EMBL/GenBank/DDBJ databases">
        <title>Evolutionary Origins and Diversification of the Mycorrhizal Mutualists.</title>
        <authorList>
            <consortium name="DOE Joint Genome Institute"/>
            <consortium name="Mycorrhizal Genomics Consortium"/>
            <person name="Kohler A."/>
            <person name="Kuo A."/>
            <person name="Nagy L.G."/>
            <person name="Floudas D."/>
            <person name="Copeland A."/>
            <person name="Barry K.W."/>
            <person name="Cichocki N."/>
            <person name="Veneault-Fourrey C."/>
            <person name="LaButti K."/>
            <person name="Lindquist E.A."/>
            <person name="Lipzen A."/>
            <person name="Lundell T."/>
            <person name="Morin E."/>
            <person name="Murat C."/>
            <person name="Riley R."/>
            <person name="Ohm R."/>
            <person name="Sun H."/>
            <person name="Tunlid A."/>
            <person name="Henrissat B."/>
            <person name="Grigoriev I.V."/>
            <person name="Hibbett D.S."/>
            <person name="Martin F."/>
        </authorList>
    </citation>
    <scope>NUCLEOTIDE SEQUENCE [LARGE SCALE GENOMIC DNA]</scope>
    <source>
        <strain evidence="3">FD-334 SS-4</strain>
    </source>
</reference>
<feature type="compositionally biased region" description="Polar residues" evidence="1">
    <location>
        <begin position="452"/>
        <end position="467"/>
    </location>
</feature>
<feature type="compositionally biased region" description="Low complexity" evidence="1">
    <location>
        <begin position="487"/>
        <end position="499"/>
    </location>
</feature>
<dbReference type="SUPFAM" id="SSF49313">
    <property type="entry name" value="Cadherin-like"/>
    <property type="match status" value="1"/>
</dbReference>
<dbReference type="Proteomes" id="UP000054270">
    <property type="component" value="Unassembled WGS sequence"/>
</dbReference>
<feature type="region of interest" description="Disordered" evidence="1">
    <location>
        <begin position="165"/>
        <end position="212"/>
    </location>
</feature>
<dbReference type="GO" id="GO:0005509">
    <property type="term" value="F:calcium ion binding"/>
    <property type="evidence" value="ECO:0007669"/>
    <property type="project" value="InterPro"/>
</dbReference>
<dbReference type="OMA" id="KWEFRPF"/>
<feature type="compositionally biased region" description="Acidic residues" evidence="1">
    <location>
        <begin position="580"/>
        <end position="593"/>
    </location>
</feature>
<accession>A0A0D2PFW6</accession>
<feature type="region of interest" description="Disordered" evidence="1">
    <location>
        <begin position="116"/>
        <end position="151"/>
    </location>
</feature>
<feature type="region of interest" description="Disordered" evidence="1">
    <location>
        <begin position="563"/>
        <end position="608"/>
    </location>
</feature>
<feature type="compositionally biased region" description="Polar residues" evidence="1">
    <location>
        <begin position="563"/>
        <end position="579"/>
    </location>
</feature>
<feature type="compositionally biased region" description="Polar residues" evidence="1">
    <location>
        <begin position="198"/>
        <end position="212"/>
    </location>
</feature>
<dbReference type="STRING" id="945553.A0A0D2PFW6"/>
<proteinExistence type="predicted"/>
<gene>
    <name evidence="2" type="ORF">HYPSUDRAFT_63137</name>
</gene>
<dbReference type="EMBL" id="KN817524">
    <property type="protein sequence ID" value="KJA27461.1"/>
    <property type="molecule type" value="Genomic_DNA"/>
</dbReference>
<protein>
    <submittedName>
        <fullName evidence="2">Uncharacterized protein</fullName>
    </submittedName>
</protein>
<dbReference type="OrthoDB" id="5593376at2759"/>
<feature type="compositionally biased region" description="Low complexity" evidence="1">
    <location>
        <begin position="177"/>
        <end position="192"/>
    </location>
</feature>
<evidence type="ECO:0000313" key="3">
    <source>
        <dbReference type="Proteomes" id="UP000054270"/>
    </source>
</evidence>
<evidence type="ECO:0000313" key="2">
    <source>
        <dbReference type="EMBL" id="KJA27461.1"/>
    </source>
</evidence>
<sequence>MDQYDQDPLTSGLGAMDTTPIPPTEIPSPFIQPPQQAIFSPNTLLDEDSGMVFLPGQTLSDFQATAVAPSILSDMDMQVFLSNHMEAMDPATLHPAVSGFMPDLRSMIDPYALASSPEKLDLSPGTRTHSASPPQSQIPSPSIHGSSSSYGAGVTSSLESALDSTTVVGGRSRANTSLSPPSVSSSFPSATSDLDYAPSTSDLEESVSQKQPHTIIGKMLKNIAITAIDAGDAFENCQGLEQTNKVGELRDRIMQVLDMLSTLKLEKDTSSYNSPTPVMPGIVTDPVPPIVPMAVPPMEHVPITDTGHLSVSESRKRCASELEVHRTVKALKREPQDDAPLISSIQDASILAAITPPFVNPFATAMSPPAVVLPPSQPPSRPATPPNFPSNNSFTNIKPQMPGTTFPSFIPPTTAPLLVHSTSMPAPPVVPPFNHSPWSDPGPIISNRHQHSLSSGANSVPQTTSLGGSPFPATIIPSTLPHPPHSVPSNAASSAMSPALGRMSRSGSISGTNFRNPFPGFPYVNHPYSEVPASSWHANAASVSRVDQSNWYTGFDTAGSSRKFTLSGHSAPNTEQNSPSDDEDEDEDSDSDDSTSGRRVAQYSSDRHSTSLAAELPAEYQKDVDRIFFDFLNKLCSKLDATDAKGEQIHQTLMAKKMQRLDESPDFRPFKFRIQAFTNAFMDELAEQGYPEDKIPMKKWNRQARNYLWRQQYILRFNEDGKKAKSKGNHIWNVEARKAGEGKWEFRPFHRKLAGTPPSVAYCGLRWSWKPHVWHPQLSFKKISVNFSSPNLPSWLSWRNGELSGIPPPDTESCQVTAVANFNLDNQDDRMEHTFTITIAPASALDTPPYSRSRRTSLVGEQPPKRSTSDSALFTVPSRNNARINREDDTHVKKVLQNMKQRVTDKAESQSISLSPPKQGELQDLVKQKHVLERTVDAYDKAISGQGHVDSRRLAVAAQHVVIQAARTVMADRTVANGGVPTPRTETEAIQSVSVSELTDKTQDAIAMAVKMNGRGSNEMDIIVTATSILKSQTPVMDASPAPAVPPLRPPVPVIAAPSRLASTLPPPTLSPLPEYS</sequence>
<organism evidence="2 3">
    <name type="scientific">Hypholoma sublateritium (strain FD-334 SS-4)</name>
    <dbReference type="NCBI Taxonomy" id="945553"/>
    <lineage>
        <taxon>Eukaryota</taxon>
        <taxon>Fungi</taxon>
        <taxon>Dikarya</taxon>
        <taxon>Basidiomycota</taxon>
        <taxon>Agaricomycotina</taxon>
        <taxon>Agaricomycetes</taxon>
        <taxon>Agaricomycetidae</taxon>
        <taxon>Agaricales</taxon>
        <taxon>Agaricineae</taxon>
        <taxon>Strophariaceae</taxon>
        <taxon>Hypholoma</taxon>
    </lineage>
</organism>
<feature type="region of interest" description="Disordered" evidence="1">
    <location>
        <begin position="1"/>
        <end position="30"/>
    </location>
</feature>
<feature type="compositionally biased region" description="Low complexity" evidence="1">
    <location>
        <begin position="129"/>
        <end position="151"/>
    </location>
</feature>
<dbReference type="InterPro" id="IPR015919">
    <property type="entry name" value="Cadherin-like_sf"/>
</dbReference>
<feature type="compositionally biased region" description="Pro residues" evidence="1">
    <location>
        <begin position="20"/>
        <end position="30"/>
    </location>
</feature>